<comment type="caution">
    <text evidence="2">The sequence shown here is derived from an EMBL/GenBank/DDBJ whole genome shotgun (WGS) entry which is preliminary data.</text>
</comment>
<evidence type="ECO:0000256" key="1">
    <source>
        <dbReference type="SAM" id="MobiDB-lite"/>
    </source>
</evidence>
<proteinExistence type="predicted"/>
<dbReference type="AlphaFoldDB" id="A0A8S9PA95"/>
<name>A0A8S9PA95_BRACR</name>
<protein>
    <submittedName>
        <fullName evidence="2">Uncharacterized protein</fullName>
    </submittedName>
</protein>
<evidence type="ECO:0000313" key="3">
    <source>
        <dbReference type="Proteomes" id="UP000712600"/>
    </source>
</evidence>
<reference evidence="2" key="1">
    <citation type="submission" date="2019-12" db="EMBL/GenBank/DDBJ databases">
        <title>Genome sequencing and annotation of Brassica cretica.</title>
        <authorList>
            <person name="Studholme D.J."/>
            <person name="Sarris P."/>
        </authorList>
    </citation>
    <scope>NUCLEOTIDE SEQUENCE</scope>
    <source>
        <strain evidence="2">PFS-109/04</strain>
        <tissue evidence="2">Leaf</tissue>
    </source>
</reference>
<dbReference type="Proteomes" id="UP000712600">
    <property type="component" value="Unassembled WGS sequence"/>
</dbReference>
<gene>
    <name evidence="2" type="ORF">F2Q69_00004650</name>
</gene>
<sequence length="187" mass="20316">MIYPWPLCPLPRKASAQGIPDPSSYDPACSTSARKQDDLRQLADSSPRDQHIGYLEFPISAIRQLATTSARVLISSSSRFISLVVHSTLLEVKPLGLQASAQGIPDPSSYDPACSTSARKQDDLRQLADSSPPDQHVGQLEFPISAIRQLATTSARVPISSSSRFISLVVHSTLLEVKVIQNLKENP</sequence>
<organism evidence="2 3">
    <name type="scientific">Brassica cretica</name>
    <name type="common">Mustard</name>
    <dbReference type="NCBI Taxonomy" id="69181"/>
    <lineage>
        <taxon>Eukaryota</taxon>
        <taxon>Viridiplantae</taxon>
        <taxon>Streptophyta</taxon>
        <taxon>Embryophyta</taxon>
        <taxon>Tracheophyta</taxon>
        <taxon>Spermatophyta</taxon>
        <taxon>Magnoliopsida</taxon>
        <taxon>eudicotyledons</taxon>
        <taxon>Gunneridae</taxon>
        <taxon>Pentapetalae</taxon>
        <taxon>rosids</taxon>
        <taxon>malvids</taxon>
        <taxon>Brassicales</taxon>
        <taxon>Brassicaceae</taxon>
        <taxon>Brassiceae</taxon>
        <taxon>Brassica</taxon>
    </lineage>
</organism>
<evidence type="ECO:0000313" key="2">
    <source>
        <dbReference type="EMBL" id="KAF3513036.1"/>
    </source>
</evidence>
<accession>A0A8S9PA95</accession>
<dbReference type="EMBL" id="QGKX02001521">
    <property type="protein sequence ID" value="KAF3513036.1"/>
    <property type="molecule type" value="Genomic_DNA"/>
</dbReference>
<feature type="region of interest" description="Disordered" evidence="1">
    <location>
        <begin position="14"/>
        <end position="35"/>
    </location>
</feature>